<accession>A0ABP9M516</accession>
<proteinExistence type="predicted"/>
<dbReference type="EMBL" id="BAABKD010000009">
    <property type="protein sequence ID" value="GAA5090867.1"/>
    <property type="molecule type" value="Genomic_DNA"/>
</dbReference>
<organism evidence="3 4">
    <name type="scientific">Paenalcaligenes hermetiae</name>
    <dbReference type="NCBI Taxonomy" id="1157987"/>
    <lineage>
        <taxon>Bacteria</taxon>
        <taxon>Pseudomonadati</taxon>
        <taxon>Pseudomonadota</taxon>
        <taxon>Betaproteobacteria</taxon>
        <taxon>Burkholderiales</taxon>
        <taxon>Alcaligenaceae</taxon>
        <taxon>Paenalcaligenes</taxon>
    </lineage>
</organism>
<dbReference type="PANTHER" id="PTHR12526">
    <property type="entry name" value="GLYCOSYLTRANSFERASE"/>
    <property type="match status" value="1"/>
</dbReference>
<dbReference type="SUPFAM" id="SSF53756">
    <property type="entry name" value="UDP-Glycosyltransferase/glycogen phosphorylase"/>
    <property type="match status" value="1"/>
</dbReference>
<dbReference type="CDD" id="cd03801">
    <property type="entry name" value="GT4_PimA-like"/>
    <property type="match status" value="1"/>
</dbReference>
<name>A0ABP9M516_9BURK</name>
<dbReference type="Proteomes" id="UP001500227">
    <property type="component" value="Unassembled WGS sequence"/>
</dbReference>
<dbReference type="PANTHER" id="PTHR12526:SF630">
    <property type="entry name" value="GLYCOSYLTRANSFERASE"/>
    <property type="match status" value="1"/>
</dbReference>
<sequence>MHILFINLERGWRGGERQTLLTAVGLKEKGWSPTVLVRKDAELARRLKQAGTPVVERRSSFGAFLYLLFHCRQFDVYHAQTSAGLTWLASLRRFIKGKIVFTRRTAFPIVNENQSVTTCNVKRLQRLRWKWHQPDAFVAISQAAAADPIALGVEPYRIPSAIEYVPADTDHIIAVTDKHNLGGRYVLGTVAALSHEKDPCTTIRAIHLLWQKRRDFVFLHFGADGDASVEAKALVKELGLEDVYLFMGFEARITDIYRLFHVFVLTSRYEALGSSVLDAFLYAAPVVATRTGGLAELVTEGRGLACEVGDAQAIAEACDRILEDEPLRREMVLTALKWVQQHHSVEQMVEAYMQLYLGTLPKPDKTELVTVPEQESLLDPSEDNRPQTK</sequence>
<keyword evidence="4" id="KW-1185">Reference proteome</keyword>
<reference evidence="4" key="1">
    <citation type="journal article" date="2019" name="Int. J. Syst. Evol. Microbiol.">
        <title>The Global Catalogue of Microorganisms (GCM) 10K type strain sequencing project: providing services to taxonomists for standard genome sequencing and annotation.</title>
        <authorList>
            <consortium name="The Broad Institute Genomics Platform"/>
            <consortium name="The Broad Institute Genome Sequencing Center for Infectious Disease"/>
            <person name="Wu L."/>
            <person name="Ma J."/>
        </authorList>
    </citation>
    <scope>NUCLEOTIDE SEQUENCE [LARGE SCALE GENOMIC DNA]</scope>
    <source>
        <strain evidence="4">JCM 18423</strain>
    </source>
</reference>
<dbReference type="InterPro" id="IPR028098">
    <property type="entry name" value="Glyco_trans_4-like_N"/>
</dbReference>
<dbReference type="RefSeq" id="WP_345370901.1">
    <property type="nucleotide sequence ID" value="NZ_BAABKD010000009.1"/>
</dbReference>
<protein>
    <submittedName>
        <fullName evidence="3">Glycosyltransferase family 4 protein</fullName>
    </submittedName>
</protein>
<gene>
    <name evidence="3" type="ORF">GCM10023337_15850</name>
</gene>
<dbReference type="InterPro" id="IPR001296">
    <property type="entry name" value="Glyco_trans_1"/>
</dbReference>
<feature type="domain" description="Glycosyltransferase subfamily 4-like N-terminal" evidence="2">
    <location>
        <begin position="13"/>
        <end position="158"/>
    </location>
</feature>
<comment type="caution">
    <text evidence="3">The sequence shown here is derived from an EMBL/GenBank/DDBJ whole genome shotgun (WGS) entry which is preliminary data.</text>
</comment>
<evidence type="ECO:0000313" key="4">
    <source>
        <dbReference type="Proteomes" id="UP001500227"/>
    </source>
</evidence>
<dbReference type="Pfam" id="PF13439">
    <property type="entry name" value="Glyco_transf_4"/>
    <property type="match status" value="1"/>
</dbReference>
<evidence type="ECO:0000313" key="3">
    <source>
        <dbReference type="EMBL" id="GAA5090867.1"/>
    </source>
</evidence>
<dbReference type="Pfam" id="PF00534">
    <property type="entry name" value="Glycos_transf_1"/>
    <property type="match status" value="1"/>
</dbReference>
<dbReference type="Gene3D" id="3.40.50.2000">
    <property type="entry name" value="Glycogen Phosphorylase B"/>
    <property type="match status" value="2"/>
</dbReference>
<feature type="domain" description="Glycosyl transferase family 1" evidence="1">
    <location>
        <begin position="181"/>
        <end position="335"/>
    </location>
</feature>
<evidence type="ECO:0000259" key="2">
    <source>
        <dbReference type="Pfam" id="PF13439"/>
    </source>
</evidence>
<evidence type="ECO:0000259" key="1">
    <source>
        <dbReference type="Pfam" id="PF00534"/>
    </source>
</evidence>